<dbReference type="AlphaFoldDB" id="A0A7K0C2X7"/>
<evidence type="ECO:0000313" key="2">
    <source>
        <dbReference type="EMBL" id="MQY07785.1"/>
    </source>
</evidence>
<feature type="domain" description="DUF7824" evidence="1">
    <location>
        <begin position="497"/>
        <end position="543"/>
    </location>
</feature>
<accession>A0A7K0C2X7</accession>
<gene>
    <name evidence="2" type="ORF">ACRB68_58870</name>
</gene>
<keyword evidence="3" id="KW-1185">Reference proteome</keyword>
<dbReference type="RefSeq" id="WP_153538261.1">
    <property type="nucleotide sequence ID" value="NZ_WEGH01000004.1"/>
</dbReference>
<evidence type="ECO:0000313" key="3">
    <source>
        <dbReference type="Proteomes" id="UP000487268"/>
    </source>
</evidence>
<dbReference type="InterPro" id="IPR056726">
    <property type="entry name" value="DUF7824"/>
</dbReference>
<sequence length="786" mass="83659">MSLWDDVREAIDKGDANAVASFVANADEDARKTVAKELPGHLKSLRLNGAGHQILPLRVAGAACIPGAAGVASWLTRRDLRVFWLQRTTLLTHVLLVTRLLARRPEGWQADAGRRIAARLRVTDQLRWSRDEANWRIAAVLTRSAGAPTPRAEGFVIGWLQSTEPGELAADPFLDDLLPSLFEITAAGRALEGRDDWARALCGLAEAGRVDRAVLLDGCVRRFLLGGELRDLRWYADLYQALATTGEEAAARVRDHLRLLPAAPGRVAELAFAEVRRTPGLDDADLADAAGALLFRPEKKLVRAALGWLDRSARTRPDAALSALLPAFGLEALDLRERAAAIAAKHAARAGEAVQEALREATAPVPATAPAPVAPSWTPPAAVQPIASLAELEAELMVSLHDYEQEAAVLERTLSGLVEFAFHERAETIETLRRIVSGTQRWWLDYTWPGIAARSLLFPGTAEARAAYFSRSSVPPNVFLYRRYTEIVGLVGKVPVLLATPTRASGHIDPDVLAARRKRYEQAGVEPGPADLEQALLRLPRDAAGIVPDPAVVCTPYKGAIRARITPAGDAGGPLFTTQPMWLRIDFAGPVDGWAALLPSHREVIAAHLLPWLPHWFDEANGQGGVLLALAEADGPVGPALNSALAHGLNTREARERSGAVDALLTLRARDQLDGGDLGTALAALAGTGELKVNRIASGLGDAARSGAPAEVFAAAAGLLPVLWPAPGERVATGLPDLIAVAAETAETTGARAGIPGLADVAGRGGASRLVREAARLNGLLNGERR</sequence>
<evidence type="ECO:0000259" key="1">
    <source>
        <dbReference type="Pfam" id="PF25148"/>
    </source>
</evidence>
<dbReference type="Pfam" id="PF25148">
    <property type="entry name" value="DUF7824"/>
    <property type="match status" value="1"/>
</dbReference>
<organism evidence="2 3">
    <name type="scientific">Actinomadura macrotermitis</name>
    <dbReference type="NCBI Taxonomy" id="2585200"/>
    <lineage>
        <taxon>Bacteria</taxon>
        <taxon>Bacillati</taxon>
        <taxon>Actinomycetota</taxon>
        <taxon>Actinomycetes</taxon>
        <taxon>Streptosporangiales</taxon>
        <taxon>Thermomonosporaceae</taxon>
        <taxon>Actinomadura</taxon>
    </lineage>
</organism>
<dbReference type="OrthoDB" id="3245799at2"/>
<comment type="caution">
    <text evidence="2">The sequence shown here is derived from an EMBL/GenBank/DDBJ whole genome shotgun (WGS) entry which is preliminary data.</text>
</comment>
<protein>
    <recommendedName>
        <fullName evidence="1">DUF7824 domain-containing protein</fullName>
    </recommendedName>
</protein>
<proteinExistence type="predicted"/>
<dbReference type="Proteomes" id="UP000487268">
    <property type="component" value="Unassembled WGS sequence"/>
</dbReference>
<name>A0A7K0C2X7_9ACTN</name>
<dbReference type="EMBL" id="WEGH01000004">
    <property type="protein sequence ID" value="MQY07785.1"/>
    <property type="molecule type" value="Genomic_DNA"/>
</dbReference>
<reference evidence="2 3" key="1">
    <citation type="submission" date="2019-10" db="EMBL/GenBank/DDBJ databases">
        <title>Actinomadura rubteroloni sp. nov. and Actinomadura macrotermitis sp. nov., isolated from the gut of fungus growing-termite Macrotermes natalensis.</title>
        <authorList>
            <person name="Benndorf R."/>
            <person name="Martin K."/>
            <person name="Kuefner M."/>
            <person name="De Beer W."/>
            <person name="Kaster A.-K."/>
            <person name="Vollmers J."/>
            <person name="Poulsen M."/>
            <person name="Beemelmanns C."/>
        </authorList>
    </citation>
    <scope>NUCLEOTIDE SEQUENCE [LARGE SCALE GENOMIC DNA]</scope>
    <source>
        <strain evidence="2 3">RB68</strain>
    </source>
</reference>